<dbReference type="EMBL" id="FNHL01000004">
    <property type="protein sequence ID" value="SDM96140.1"/>
    <property type="molecule type" value="Genomic_DNA"/>
</dbReference>
<sequence>MSAESVGVALATAGLLGVTHAIEPDHVAGISSLTSRYGDARLSALVGACFSLGHAAVVVVWVGLAYLVLGSTSFPPILDTVGTTAAGVILGLFGAMMAVSGLRAAVYEHDHGGESHSHVHVGLPFFGTTDHDSHAEHDRSVRAYLKTGLVGALFTLSPPLSMLAFTSTLLPQFDGGVVGLAVTTYAVSITVAMSLIGAGAGAVFGLTQGRGVRAFGAVQTVAGVGVVALAATMVLGAVGTPF</sequence>
<dbReference type="RefSeq" id="WP_089698736.1">
    <property type="nucleotide sequence ID" value="NZ_FNHL01000004.1"/>
</dbReference>
<evidence type="ECO:0000256" key="4">
    <source>
        <dbReference type="ARBA" id="ARBA00022692"/>
    </source>
</evidence>
<dbReference type="GO" id="GO:0015099">
    <property type="term" value="F:nickel cation transmembrane transporter activity"/>
    <property type="evidence" value="ECO:0007669"/>
    <property type="project" value="UniProtKB-UniRule"/>
</dbReference>
<dbReference type="AlphaFoldDB" id="A0A1G9XHD6"/>
<keyword evidence="3" id="KW-0533">Nickel</keyword>
<evidence type="ECO:0000256" key="2">
    <source>
        <dbReference type="ARBA" id="ARBA00022448"/>
    </source>
</evidence>
<keyword evidence="2 7" id="KW-0813">Transport</keyword>
<keyword evidence="4 7" id="KW-0812">Transmembrane</keyword>
<evidence type="ECO:0000256" key="1">
    <source>
        <dbReference type="ARBA" id="ARBA00004127"/>
    </source>
</evidence>
<keyword evidence="6 7" id="KW-0472">Membrane</keyword>
<dbReference type="Pfam" id="PF03824">
    <property type="entry name" value="NicO"/>
    <property type="match status" value="1"/>
</dbReference>
<dbReference type="Proteomes" id="UP000199451">
    <property type="component" value="Unassembled WGS sequence"/>
</dbReference>
<reference evidence="9" key="1">
    <citation type="submission" date="2016-10" db="EMBL/GenBank/DDBJ databases">
        <authorList>
            <person name="Varghese N."/>
            <person name="Submissions S."/>
        </authorList>
    </citation>
    <scope>NUCLEOTIDE SEQUENCE [LARGE SCALE GENOMIC DNA]</scope>
    <source>
        <strain evidence="9">CGMCC 1.10119</strain>
    </source>
</reference>
<evidence type="ECO:0000313" key="9">
    <source>
        <dbReference type="Proteomes" id="UP000199451"/>
    </source>
</evidence>
<accession>A0A1G9XHD6</accession>
<evidence type="ECO:0000256" key="6">
    <source>
        <dbReference type="ARBA" id="ARBA00023136"/>
    </source>
</evidence>
<comment type="similarity">
    <text evidence="7">Belongs to the NiCoT transporter (TC 2.A.52) family.</text>
</comment>
<organism evidence="8 9">
    <name type="scientific">Halogranum gelatinilyticum</name>
    <dbReference type="NCBI Taxonomy" id="660521"/>
    <lineage>
        <taxon>Archaea</taxon>
        <taxon>Methanobacteriati</taxon>
        <taxon>Methanobacteriota</taxon>
        <taxon>Stenosarchaea group</taxon>
        <taxon>Halobacteria</taxon>
        <taxon>Halobacteriales</taxon>
        <taxon>Haloferacaceae</taxon>
    </lineage>
</organism>
<keyword evidence="9" id="KW-1185">Reference proteome</keyword>
<dbReference type="GO" id="GO:0005886">
    <property type="term" value="C:plasma membrane"/>
    <property type="evidence" value="ECO:0007669"/>
    <property type="project" value="UniProtKB-SubCell"/>
</dbReference>
<feature type="transmembrane region" description="Helical" evidence="7">
    <location>
        <begin position="143"/>
        <end position="165"/>
    </location>
</feature>
<proteinExistence type="inferred from homology"/>
<protein>
    <recommendedName>
        <fullName evidence="7">Nickel/cobalt efflux system</fullName>
    </recommendedName>
</protein>
<feature type="transmembrane region" description="Helical" evidence="7">
    <location>
        <begin position="177"/>
        <end position="204"/>
    </location>
</feature>
<evidence type="ECO:0000256" key="5">
    <source>
        <dbReference type="ARBA" id="ARBA00022989"/>
    </source>
</evidence>
<dbReference type="InterPro" id="IPR011541">
    <property type="entry name" value="Ni/Co_transpt_high_affinity"/>
</dbReference>
<dbReference type="STRING" id="660521.SAMN04487949_2992"/>
<gene>
    <name evidence="8" type="ORF">SAMN04487949_2992</name>
</gene>
<name>A0A1G9XHD6_9EURY</name>
<feature type="transmembrane region" description="Helical" evidence="7">
    <location>
        <begin position="81"/>
        <end position="102"/>
    </location>
</feature>
<feature type="transmembrane region" description="Helical" evidence="7">
    <location>
        <begin position="45"/>
        <end position="69"/>
    </location>
</feature>
<dbReference type="OrthoDB" id="308015at2157"/>
<evidence type="ECO:0000313" key="8">
    <source>
        <dbReference type="EMBL" id="SDM96140.1"/>
    </source>
</evidence>
<evidence type="ECO:0000256" key="7">
    <source>
        <dbReference type="RuleBase" id="RU362101"/>
    </source>
</evidence>
<evidence type="ECO:0000256" key="3">
    <source>
        <dbReference type="ARBA" id="ARBA00022596"/>
    </source>
</evidence>
<feature type="transmembrane region" description="Helical" evidence="7">
    <location>
        <begin position="216"/>
        <end position="238"/>
    </location>
</feature>
<keyword evidence="5 7" id="KW-1133">Transmembrane helix</keyword>
<comment type="subcellular location">
    <subcellularLocation>
        <location evidence="7">Cell membrane</location>
        <topology evidence="7">Multi-pass membrane protein</topology>
    </subcellularLocation>
    <subcellularLocation>
        <location evidence="1">Endomembrane system</location>
        <topology evidence="1">Multi-pass membrane protein</topology>
    </subcellularLocation>
</comment>
<dbReference type="GO" id="GO:0012505">
    <property type="term" value="C:endomembrane system"/>
    <property type="evidence" value="ECO:0007669"/>
    <property type="project" value="UniProtKB-SubCell"/>
</dbReference>